<name>A0ABD3EWC8_9STRA</name>
<comment type="caution">
    <text evidence="1">The sequence shown here is derived from an EMBL/GenBank/DDBJ whole genome shotgun (WGS) entry which is preliminary data.</text>
</comment>
<reference evidence="1 2" key="1">
    <citation type="submission" date="2024-09" db="EMBL/GenBank/DDBJ databases">
        <title>Genome sequencing and assembly of Phytophthora oleae, isolate VK10A, causative agent of rot of olive drupes.</title>
        <authorList>
            <person name="Conti Taguali S."/>
            <person name="Riolo M."/>
            <person name="La Spada F."/>
            <person name="Cacciola S.O."/>
            <person name="Dionisio G."/>
        </authorList>
    </citation>
    <scope>NUCLEOTIDE SEQUENCE [LARGE SCALE GENOMIC DNA]</scope>
    <source>
        <strain evidence="1 2">VK10A</strain>
    </source>
</reference>
<dbReference type="EMBL" id="JBIMZQ010000055">
    <property type="protein sequence ID" value="KAL3658265.1"/>
    <property type="molecule type" value="Genomic_DNA"/>
</dbReference>
<accession>A0ABD3EWC8</accession>
<evidence type="ECO:0000313" key="1">
    <source>
        <dbReference type="EMBL" id="KAL3658265.1"/>
    </source>
</evidence>
<dbReference type="AlphaFoldDB" id="A0ABD3EWC8"/>
<gene>
    <name evidence="1" type="ORF">V7S43_016654</name>
</gene>
<dbReference type="Proteomes" id="UP001632037">
    <property type="component" value="Unassembled WGS sequence"/>
</dbReference>
<protein>
    <submittedName>
        <fullName evidence="1">Uncharacterized protein</fullName>
    </submittedName>
</protein>
<evidence type="ECO:0000313" key="2">
    <source>
        <dbReference type="Proteomes" id="UP001632037"/>
    </source>
</evidence>
<sequence>MAWSKRTGRELQLRLASLKLGLPQLRGCSVGLRKISVADNEKSAVPHVLALFQAEKAPVLSKDSQWAKRALAMSKAFDDRTKPELQ</sequence>
<organism evidence="1 2">
    <name type="scientific">Phytophthora oleae</name>
    <dbReference type="NCBI Taxonomy" id="2107226"/>
    <lineage>
        <taxon>Eukaryota</taxon>
        <taxon>Sar</taxon>
        <taxon>Stramenopiles</taxon>
        <taxon>Oomycota</taxon>
        <taxon>Peronosporomycetes</taxon>
        <taxon>Peronosporales</taxon>
        <taxon>Peronosporaceae</taxon>
        <taxon>Phytophthora</taxon>
    </lineage>
</organism>
<keyword evidence="2" id="KW-1185">Reference proteome</keyword>
<proteinExistence type="predicted"/>